<evidence type="ECO:0000313" key="1">
    <source>
        <dbReference type="EMBL" id="CAJ2636620.1"/>
    </source>
</evidence>
<keyword evidence="2" id="KW-1185">Reference proteome</keyword>
<comment type="caution">
    <text evidence="1">The sequence shown here is derived from an EMBL/GenBank/DDBJ whole genome shotgun (WGS) entry which is preliminary data.</text>
</comment>
<reference evidence="1" key="1">
    <citation type="submission" date="2023-10" db="EMBL/GenBank/DDBJ databases">
        <authorList>
            <person name="Rodriguez Cubillos JULIANA M."/>
            <person name="De Vega J."/>
        </authorList>
    </citation>
    <scope>NUCLEOTIDE SEQUENCE</scope>
</reference>
<name>A0ACB0IXK2_TRIPR</name>
<proteinExistence type="predicted"/>
<protein>
    <submittedName>
        <fullName evidence="1">Uncharacterized protein</fullName>
    </submittedName>
</protein>
<dbReference type="Proteomes" id="UP001177021">
    <property type="component" value="Unassembled WGS sequence"/>
</dbReference>
<dbReference type="EMBL" id="CASHSV030000013">
    <property type="protein sequence ID" value="CAJ2636620.1"/>
    <property type="molecule type" value="Genomic_DNA"/>
</dbReference>
<gene>
    <name evidence="1" type="ORF">MILVUS5_LOCUS7091</name>
</gene>
<organism evidence="1 2">
    <name type="scientific">Trifolium pratense</name>
    <name type="common">Red clover</name>
    <dbReference type="NCBI Taxonomy" id="57577"/>
    <lineage>
        <taxon>Eukaryota</taxon>
        <taxon>Viridiplantae</taxon>
        <taxon>Streptophyta</taxon>
        <taxon>Embryophyta</taxon>
        <taxon>Tracheophyta</taxon>
        <taxon>Spermatophyta</taxon>
        <taxon>Magnoliopsida</taxon>
        <taxon>eudicotyledons</taxon>
        <taxon>Gunneridae</taxon>
        <taxon>Pentapetalae</taxon>
        <taxon>rosids</taxon>
        <taxon>fabids</taxon>
        <taxon>Fabales</taxon>
        <taxon>Fabaceae</taxon>
        <taxon>Papilionoideae</taxon>
        <taxon>50 kb inversion clade</taxon>
        <taxon>NPAAA clade</taxon>
        <taxon>Hologalegina</taxon>
        <taxon>IRL clade</taxon>
        <taxon>Trifolieae</taxon>
        <taxon>Trifolium</taxon>
    </lineage>
</organism>
<sequence length="90" mass="10351">MQRGKYIGGLMKFIYVMIYFLSLFHVATSANLDCRNDGDCIHIKCKSGWVAKCTATHWCNCIPPSGSAHPWRTRPKRVQKQIIGENDLWH</sequence>
<evidence type="ECO:0000313" key="2">
    <source>
        <dbReference type="Proteomes" id="UP001177021"/>
    </source>
</evidence>
<accession>A0ACB0IXK2</accession>